<gene>
    <name evidence="2" type="ORF">D0469_17275</name>
</gene>
<feature type="transmembrane region" description="Helical" evidence="1">
    <location>
        <begin position="92"/>
        <end position="115"/>
    </location>
</feature>
<dbReference type="EMBL" id="QVTE01000051">
    <property type="protein sequence ID" value="RFU66385.1"/>
    <property type="molecule type" value="Genomic_DNA"/>
</dbReference>
<proteinExistence type="predicted"/>
<comment type="caution">
    <text evidence="2">The sequence shown here is derived from an EMBL/GenBank/DDBJ whole genome shotgun (WGS) entry which is preliminary data.</text>
</comment>
<reference evidence="2 3" key="1">
    <citation type="submission" date="2018-08" db="EMBL/GenBank/DDBJ databases">
        <title>Bacillus chawlae sp. nov., Bacillus glennii sp. nov., and Bacillus saganii sp. nov. Isolated from the Vehicle Assembly Building at Kennedy Space Center where the Viking Spacecraft were Assembled.</title>
        <authorList>
            <person name="Seuylemezian A."/>
            <person name="Vaishampayan P."/>
        </authorList>
    </citation>
    <scope>NUCLEOTIDE SEQUENCE [LARGE SCALE GENOMIC DNA]</scope>
    <source>
        <strain evidence="2 3">V47-23a</strain>
    </source>
</reference>
<dbReference type="AlphaFoldDB" id="A0A372LJ17"/>
<sequence length="124" mass="13587">MINPFLFVKEGIKVIRKTPQLLFMSIKLTLVFIPAGTVFNKFDQPLLKAASVPVEWIGVLYALAGVSGFFATRYPGWLTAGFSSVSLMHATGIMAVIELLLSAILQFLMAVRGVLSCKLEVRLP</sequence>
<name>A0A372LJ17_9BACI</name>
<feature type="transmembrane region" description="Helical" evidence="1">
    <location>
        <begin position="20"/>
        <end position="40"/>
    </location>
</feature>
<protein>
    <submittedName>
        <fullName evidence="2">Uncharacterized protein</fullName>
    </submittedName>
</protein>
<evidence type="ECO:0000256" key="1">
    <source>
        <dbReference type="SAM" id="Phobius"/>
    </source>
</evidence>
<evidence type="ECO:0000313" key="2">
    <source>
        <dbReference type="EMBL" id="RFU66385.1"/>
    </source>
</evidence>
<accession>A0A372LJ17</accession>
<evidence type="ECO:0000313" key="3">
    <source>
        <dbReference type="Proteomes" id="UP000264541"/>
    </source>
</evidence>
<keyword evidence="1" id="KW-1133">Transmembrane helix</keyword>
<keyword evidence="1" id="KW-0472">Membrane</keyword>
<keyword evidence="1" id="KW-0812">Transmembrane</keyword>
<organism evidence="2 3">
    <name type="scientific">Peribacillus saganii</name>
    <dbReference type="NCBI Taxonomy" id="2303992"/>
    <lineage>
        <taxon>Bacteria</taxon>
        <taxon>Bacillati</taxon>
        <taxon>Bacillota</taxon>
        <taxon>Bacilli</taxon>
        <taxon>Bacillales</taxon>
        <taxon>Bacillaceae</taxon>
        <taxon>Peribacillus</taxon>
    </lineage>
</organism>
<keyword evidence="3" id="KW-1185">Reference proteome</keyword>
<dbReference type="Proteomes" id="UP000264541">
    <property type="component" value="Unassembled WGS sequence"/>
</dbReference>
<feature type="transmembrane region" description="Helical" evidence="1">
    <location>
        <begin position="52"/>
        <end position="72"/>
    </location>
</feature>